<sequence length="103" mass="11707">MSRGLALCGASPPYEGLFRTTCLRAQYCWRVRPKEVLCLTPYHALRPGRLGRYSRARYLFVYISCEVEKSNVSKVCFGFQAGIDYGMPEFVSMTPFKDSDSVC</sequence>
<keyword evidence="2" id="KW-1185">Reference proteome</keyword>
<dbReference type="EMBL" id="CM044706">
    <property type="protein sequence ID" value="KAI5658787.1"/>
    <property type="molecule type" value="Genomic_DNA"/>
</dbReference>
<protein>
    <submittedName>
        <fullName evidence="1">Uncharacterized protein</fullName>
    </submittedName>
</protein>
<dbReference type="Proteomes" id="UP001060085">
    <property type="component" value="Linkage Group LG06"/>
</dbReference>
<accession>A0ACC0AFK9</accession>
<comment type="caution">
    <text evidence="1">The sequence shown here is derived from an EMBL/GenBank/DDBJ whole genome shotgun (WGS) entry which is preliminary data.</text>
</comment>
<gene>
    <name evidence="1" type="ORF">M9H77_27580</name>
</gene>
<evidence type="ECO:0000313" key="2">
    <source>
        <dbReference type="Proteomes" id="UP001060085"/>
    </source>
</evidence>
<proteinExistence type="predicted"/>
<evidence type="ECO:0000313" key="1">
    <source>
        <dbReference type="EMBL" id="KAI5658787.1"/>
    </source>
</evidence>
<name>A0ACC0AFK9_CATRO</name>
<organism evidence="1 2">
    <name type="scientific">Catharanthus roseus</name>
    <name type="common">Madagascar periwinkle</name>
    <name type="synonym">Vinca rosea</name>
    <dbReference type="NCBI Taxonomy" id="4058"/>
    <lineage>
        <taxon>Eukaryota</taxon>
        <taxon>Viridiplantae</taxon>
        <taxon>Streptophyta</taxon>
        <taxon>Embryophyta</taxon>
        <taxon>Tracheophyta</taxon>
        <taxon>Spermatophyta</taxon>
        <taxon>Magnoliopsida</taxon>
        <taxon>eudicotyledons</taxon>
        <taxon>Gunneridae</taxon>
        <taxon>Pentapetalae</taxon>
        <taxon>asterids</taxon>
        <taxon>lamiids</taxon>
        <taxon>Gentianales</taxon>
        <taxon>Apocynaceae</taxon>
        <taxon>Rauvolfioideae</taxon>
        <taxon>Vinceae</taxon>
        <taxon>Catharanthinae</taxon>
        <taxon>Catharanthus</taxon>
    </lineage>
</organism>
<reference evidence="2" key="1">
    <citation type="journal article" date="2023" name="Nat. Plants">
        <title>Single-cell RNA sequencing provides a high-resolution roadmap for understanding the multicellular compartmentation of specialized metabolism.</title>
        <authorList>
            <person name="Sun S."/>
            <person name="Shen X."/>
            <person name="Li Y."/>
            <person name="Li Y."/>
            <person name="Wang S."/>
            <person name="Li R."/>
            <person name="Zhang H."/>
            <person name="Shen G."/>
            <person name="Guo B."/>
            <person name="Wei J."/>
            <person name="Xu J."/>
            <person name="St-Pierre B."/>
            <person name="Chen S."/>
            <person name="Sun C."/>
        </authorList>
    </citation>
    <scope>NUCLEOTIDE SEQUENCE [LARGE SCALE GENOMIC DNA]</scope>
</reference>